<organism evidence="2 3">
    <name type="scientific">Marinactinospora thermotolerans DSM 45154</name>
    <dbReference type="NCBI Taxonomy" id="1122192"/>
    <lineage>
        <taxon>Bacteria</taxon>
        <taxon>Bacillati</taxon>
        <taxon>Actinomycetota</taxon>
        <taxon>Actinomycetes</taxon>
        <taxon>Streptosporangiales</taxon>
        <taxon>Nocardiopsidaceae</taxon>
        <taxon>Marinactinospora</taxon>
    </lineage>
</organism>
<accession>A0A1T4TFN5</accession>
<feature type="region of interest" description="Disordered" evidence="1">
    <location>
        <begin position="150"/>
        <end position="172"/>
    </location>
</feature>
<dbReference type="STRING" id="1122192.SAMN02745673_04913"/>
<sequence length="200" mass="21300">MTPQRPAHTELGRFLLASGVLAREWAEPFDATPRACFLPDLMWPLDPDTGRHLSVDRRTDPGEWERWAATDTAITTQWDDGTHTGPTPGTVPTSSSSMPSVVTSMLGHADIRPGTRVLEVGTGTGWNAALLSARLGSGNVVTVEVDPVLAGMDPPGPGKGVRTPSTSSSRNGRWLSIARPFGQTRSSLAASLVCRRTTST</sequence>
<name>A0A1T4TFN5_9ACTN</name>
<proteinExistence type="predicted"/>
<evidence type="ECO:0000256" key="1">
    <source>
        <dbReference type="SAM" id="MobiDB-lite"/>
    </source>
</evidence>
<dbReference type="RefSeq" id="WP_235001204.1">
    <property type="nucleotide sequence ID" value="NZ_FUWS01000021.1"/>
</dbReference>
<evidence type="ECO:0000313" key="3">
    <source>
        <dbReference type="Proteomes" id="UP000190637"/>
    </source>
</evidence>
<protein>
    <submittedName>
        <fullName evidence="2">Protein-L-isoaspartate carboxylmethyltransferase</fullName>
    </submittedName>
</protein>
<dbReference type="SUPFAM" id="SSF53335">
    <property type="entry name" value="S-adenosyl-L-methionine-dependent methyltransferases"/>
    <property type="match status" value="1"/>
</dbReference>
<dbReference type="GO" id="GO:0008168">
    <property type="term" value="F:methyltransferase activity"/>
    <property type="evidence" value="ECO:0007669"/>
    <property type="project" value="UniProtKB-KW"/>
</dbReference>
<feature type="region of interest" description="Disordered" evidence="1">
    <location>
        <begin position="77"/>
        <end position="100"/>
    </location>
</feature>
<reference evidence="2 3" key="1">
    <citation type="submission" date="2017-02" db="EMBL/GenBank/DDBJ databases">
        <authorList>
            <person name="Peterson S.W."/>
        </authorList>
    </citation>
    <scope>NUCLEOTIDE SEQUENCE [LARGE SCALE GENOMIC DNA]</scope>
    <source>
        <strain evidence="2 3">DSM 45154</strain>
    </source>
</reference>
<dbReference type="GO" id="GO:0032259">
    <property type="term" value="P:methylation"/>
    <property type="evidence" value="ECO:0007669"/>
    <property type="project" value="UniProtKB-KW"/>
</dbReference>
<dbReference type="AlphaFoldDB" id="A0A1T4TFN5"/>
<keyword evidence="2" id="KW-0489">Methyltransferase</keyword>
<keyword evidence="2" id="KW-0808">Transferase</keyword>
<dbReference type="InterPro" id="IPR029063">
    <property type="entry name" value="SAM-dependent_MTases_sf"/>
</dbReference>
<feature type="compositionally biased region" description="Low complexity" evidence="1">
    <location>
        <begin position="83"/>
        <end position="100"/>
    </location>
</feature>
<dbReference type="EMBL" id="FUWS01000021">
    <property type="protein sequence ID" value="SKA39009.1"/>
    <property type="molecule type" value="Genomic_DNA"/>
</dbReference>
<evidence type="ECO:0000313" key="2">
    <source>
        <dbReference type="EMBL" id="SKA39009.1"/>
    </source>
</evidence>
<dbReference type="Pfam" id="PF01135">
    <property type="entry name" value="PCMT"/>
    <property type="match status" value="1"/>
</dbReference>
<gene>
    <name evidence="2" type="ORF">SAMN02745673_04913</name>
</gene>
<keyword evidence="3" id="KW-1185">Reference proteome</keyword>
<dbReference type="Gene3D" id="3.40.50.150">
    <property type="entry name" value="Vaccinia Virus protein VP39"/>
    <property type="match status" value="1"/>
</dbReference>
<dbReference type="CDD" id="cd02440">
    <property type="entry name" value="AdoMet_MTases"/>
    <property type="match status" value="1"/>
</dbReference>
<dbReference type="Proteomes" id="UP000190637">
    <property type="component" value="Unassembled WGS sequence"/>
</dbReference>